<evidence type="ECO:0000313" key="4">
    <source>
        <dbReference type="EMBL" id="GLS63903.1"/>
    </source>
</evidence>
<feature type="domain" description="DUF4214" evidence="1">
    <location>
        <begin position="536"/>
        <end position="604"/>
    </location>
</feature>
<dbReference type="Gene3D" id="2.60.40.10">
    <property type="entry name" value="Immunoglobulins"/>
    <property type="match status" value="1"/>
</dbReference>
<reference evidence="4" key="1">
    <citation type="journal article" date="2014" name="Int. J. Syst. Evol. Microbiol.">
        <title>Complete genome of a new Firmicutes species belonging to the dominant human colonic microbiota ('Ruminococcus bicirculans') reveals two chromosomes and a selective capacity to utilize plant glucans.</title>
        <authorList>
            <consortium name="NISC Comparative Sequencing Program"/>
            <person name="Wegmann U."/>
            <person name="Louis P."/>
            <person name="Goesmann A."/>
            <person name="Henrissat B."/>
            <person name="Duncan S.H."/>
            <person name="Flint H.J."/>
        </authorList>
    </citation>
    <scope>NUCLEOTIDE SEQUENCE</scope>
    <source>
        <strain evidence="4">NBRC 107715</strain>
    </source>
</reference>
<accession>A0A512J9H7</accession>
<dbReference type="OrthoDB" id="7975253at2"/>
<dbReference type="Proteomes" id="UP001156856">
    <property type="component" value="Unassembled WGS sequence"/>
</dbReference>
<comment type="caution">
    <text evidence="3">The sequence shown here is derived from an EMBL/GenBank/DDBJ whole genome shotgun (WGS) entry which is preliminary data.</text>
</comment>
<sequence length="616" mass="64247">MVNINVAVVTDGNEGDAVINVLNSGSVQANDTNGGFSGSFFSAFKTSQSYYNVDIKASNGNTVDIGSIYGVNAGTTTDFLIFQGLNAGGNVAASMQATYNPTDVTQNYTSTITALNFAGITTLRVFAINNYGQPFYFDSPDFGNISAGGADSTPPTLAISSVTGATNVIDGHTIVGAIGAEDAGATVTIRDGSTVLGTAVSDAQGNFSFALPNLTTGSGQTYNLTASATDVAGNEGVSTNFSFSLDMVPNQNLFGSFGPHLDDTAKAIYELYDAVLDRAPDALGFESYIRSAENGASLRDIAASMLGSAEAQSHVGATGNAEFVERLYETALHRGSDSEGLTTYTQYLDNGGSRADVALMFAQSAENVAGLTALSSNATLAPDPTASDVARLYYGVLDRAPEAGGLQGWTNSVEHGTSLQDVVRAFLSSDEYEVITTGLTDTQFVESLYQQVLGRTAEDAGVQFWSSVLAQGGSRSTIANAFADSLEFQSAHAGANNATYVQDLYQAVLGRAGDEAGIQAWSAALDGQSLTRSDLAHVFTASTEFQTKFVQPSDAAFVDSLYMGALGRHADDAGFESWTTALTHGISRAEVAVAISESVEAQTHLVNVIEQGWHLV</sequence>
<reference evidence="6" key="2">
    <citation type="journal article" date="2019" name="Int. J. Syst. Evol. Microbiol.">
        <title>The Global Catalogue of Microorganisms (GCM) 10K type strain sequencing project: providing services to taxonomists for standard genome sequencing and annotation.</title>
        <authorList>
            <consortium name="The Broad Institute Genomics Platform"/>
            <consortium name="The Broad Institute Genome Sequencing Center for Infectious Disease"/>
            <person name="Wu L."/>
            <person name="Ma J."/>
        </authorList>
    </citation>
    <scope>NUCLEOTIDE SEQUENCE [LARGE SCALE GENOMIC DNA]</scope>
    <source>
        <strain evidence="6">NBRC 107715</strain>
    </source>
</reference>
<evidence type="ECO:0000313" key="5">
    <source>
        <dbReference type="Proteomes" id="UP000321960"/>
    </source>
</evidence>
<organism evidence="3 5">
    <name type="scientific">Methylobacterium oxalidis</name>
    <dbReference type="NCBI Taxonomy" id="944322"/>
    <lineage>
        <taxon>Bacteria</taxon>
        <taxon>Pseudomonadati</taxon>
        <taxon>Pseudomonadota</taxon>
        <taxon>Alphaproteobacteria</taxon>
        <taxon>Hyphomicrobiales</taxon>
        <taxon>Methylobacteriaceae</taxon>
        <taxon>Methylobacterium</taxon>
    </lineage>
</organism>
<dbReference type="EMBL" id="BJZU01000105">
    <property type="protein sequence ID" value="GEP06519.1"/>
    <property type="molecule type" value="Genomic_DNA"/>
</dbReference>
<dbReference type="EMBL" id="BSPK01000031">
    <property type="protein sequence ID" value="GLS63903.1"/>
    <property type="molecule type" value="Genomic_DNA"/>
</dbReference>
<dbReference type="AlphaFoldDB" id="A0A512J9H7"/>
<dbReference type="InterPro" id="IPR025282">
    <property type="entry name" value="DUF4214"/>
</dbReference>
<feature type="domain" description="DUF4214" evidence="1">
    <location>
        <begin position="302"/>
        <end position="369"/>
    </location>
</feature>
<dbReference type="Proteomes" id="UP000321960">
    <property type="component" value="Unassembled WGS sequence"/>
</dbReference>
<dbReference type="InterPro" id="IPR044016">
    <property type="entry name" value="Big_13"/>
</dbReference>
<proteinExistence type="predicted"/>
<reference evidence="4" key="4">
    <citation type="submission" date="2023-01" db="EMBL/GenBank/DDBJ databases">
        <title>Draft genome sequence of Methylobacterium oxalidis strain NBRC 107715.</title>
        <authorList>
            <person name="Sun Q."/>
            <person name="Mori K."/>
        </authorList>
    </citation>
    <scope>NUCLEOTIDE SEQUENCE</scope>
    <source>
        <strain evidence="4">NBRC 107715</strain>
    </source>
</reference>
<feature type="domain" description="DUF4214" evidence="1">
    <location>
        <begin position="389"/>
        <end position="432"/>
    </location>
</feature>
<feature type="domain" description="Bacterial Ig-like" evidence="2">
    <location>
        <begin position="181"/>
        <end position="246"/>
    </location>
</feature>
<dbReference type="RefSeq" id="WP_147028058.1">
    <property type="nucleotide sequence ID" value="NZ_BJZU01000105.1"/>
</dbReference>
<dbReference type="Gene3D" id="1.10.3130.20">
    <property type="entry name" value="Phycobilisome linker domain"/>
    <property type="match status" value="3"/>
</dbReference>
<name>A0A512J9H7_9HYPH</name>
<evidence type="ECO:0008006" key="7">
    <source>
        <dbReference type="Google" id="ProtNLM"/>
    </source>
</evidence>
<evidence type="ECO:0000259" key="2">
    <source>
        <dbReference type="Pfam" id="PF19077"/>
    </source>
</evidence>
<dbReference type="Pfam" id="PF19077">
    <property type="entry name" value="Big_13"/>
    <property type="match status" value="1"/>
</dbReference>
<reference evidence="3 5" key="3">
    <citation type="submission" date="2019-07" db="EMBL/GenBank/DDBJ databases">
        <title>Whole genome shotgun sequence of Methylobacterium oxalidis NBRC 107715.</title>
        <authorList>
            <person name="Hosoyama A."/>
            <person name="Uohara A."/>
            <person name="Ohji S."/>
            <person name="Ichikawa N."/>
        </authorList>
    </citation>
    <scope>NUCLEOTIDE SEQUENCE [LARGE SCALE GENOMIC DNA]</scope>
    <source>
        <strain evidence="3 5">NBRC 107715</strain>
    </source>
</reference>
<dbReference type="InterPro" id="IPR013783">
    <property type="entry name" value="Ig-like_fold"/>
</dbReference>
<evidence type="ECO:0000259" key="1">
    <source>
        <dbReference type="Pfam" id="PF13946"/>
    </source>
</evidence>
<feature type="domain" description="DUF4214" evidence="1">
    <location>
        <begin position="437"/>
        <end position="490"/>
    </location>
</feature>
<protein>
    <recommendedName>
        <fullName evidence="7">DUF4214 domain-containing protein</fullName>
    </recommendedName>
</protein>
<dbReference type="InterPro" id="IPR038255">
    <property type="entry name" value="PBS_linker_sf"/>
</dbReference>
<evidence type="ECO:0000313" key="3">
    <source>
        <dbReference type="EMBL" id="GEP06519.1"/>
    </source>
</evidence>
<dbReference type="Pfam" id="PF13946">
    <property type="entry name" value="DUF4214"/>
    <property type="match status" value="4"/>
</dbReference>
<evidence type="ECO:0000313" key="6">
    <source>
        <dbReference type="Proteomes" id="UP001156856"/>
    </source>
</evidence>
<keyword evidence="6" id="KW-1185">Reference proteome</keyword>
<gene>
    <name evidence="4" type="ORF">GCM10007888_22840</name>
    <name evidence="3" type="ORF">MOX02_45570</name>
</gene>